<keyword evidence="4" id="KW-1185">Reference proteome</keyword>
<proteinExistence type="predicted"/>
<dbReference type="CDD" id="cd02440">
    <property type="entry name" value="AdoMet_MTases"/>
    <property type="match status" value="1"/>
</dbReference>
<dbReference type="Pfam" id="PF08241">
    <property type="entry name" value="Methyltransf_11"/>
    <property type="match status" value="1"/>
</dbReference>
<dbReference type="InterPro" id="IPR013216">
    <property type="entry name" value="Methyltransf_11"/>
</dbReference>
<dbReference type="SUPFAM" id="SSF53335">
    <property type="entry name" value="S-adenosyl-L-methionine-dependent methyltransferases"/>
    <property type="match status" value="1"/>
</dbReference>
<keyword evidence="1" id="KW-0808">Transferase</keyword>
<feature type="domain" description="Methyltransferase type 11" evidence="2">
    <location>
        <begin position="61"/>
        <end position="158"/>
    </location>
</feature>
<dbReference type="PANTHER" id="PTHR44068">
    <property type="entry name" value="ZGC:194242"/>
    <property type="match status" value="1"/>
</dbReference>
<organism evidence="3 4">
    <name type="scientific">Candidatus Lokiarchaeum ossiferum</name>
    <dbReference type="NCBI Taxonomy" id="2951803"/>
    <lineage>
        <taxon>Archaea</taxon>
        <taxon>Promethearchaeati</taxon>
        <taxon>Promethearchaeota</taxon>
        <taxon>Promethearchaeia</taxon>
        <taxon>Promethearchaeales</taxon>
        <taxon>Promethearchaeaceae</taxon>
        <taxon>Candidatus Lokiarchaeum</taxon>
    </lineage>
</organism>
<dbReference type="Gene3D" id="3.40.50.150">
    <property type="entry name" value="Vaccinia Virus protein VP39"/>
    <property type="match status" value="1"/>
</dbReference>
<evidence type="ECO:0000256" key="1">
    <source>
        <dbReference type="ARBA" id="ARBA00022679"/>
    </source>
</evidence>
<evidence type="ECO:0000313" key="3">
    <source>
        <dbReference type="EMBL" id="UYP45327.1"/>
    </source>
</evidence>
<dbReference type="InterPro" id="IPR029063">
    <property type="entry name" value="SAM-dependent_MTases_sf"/>
</dbReference>
<sequence>MDLKKYTEMNKEAWNEVQPIHQEGRKIDLKVAVKDPNFNTLAKEELEGFTKIGFKGKEIVHVCCNNGIELLSLVKLGAKRGVGYDISDKFIAEANQYANIAQVDCKYVQADAYDLTPKEHGLFDILYLSVGALCWMPDLKLFFEKCASLIKPSGHIFIFDSHPVTSMIGFEGEEGYNPEYPLNPINSYFKDDPWIETDGIDYIGGTEYKSKPMASFAYKMGDIINNLINADIEIMELNEYAEDIATVYGHVKDFKIYPLCFSLIGKKKE</sequence>
<evidence type="ECO:0000313" key="4">
    <source>
        <dbReference type="Proteomes" id="UP001208689"/>
    </source>
</evidence>
<accession>A0ABY6HR21</accession>
<evidence type="ECO:0000259" key="2">
    <source>
        <dbReference type="Pfam" id="PF08241"/>
    </source>
</evidence>
<dbReference type="Proteomes" id="UP001208689">
    <property type="component" value="Chromosome"/>
</dbReference>
<reference evidence="3" key="1">
    <citation type="submission" date="2022-09" db="EMBL/GenBank/DDBJ databases">
        <title>Actin cytoskeleton and complex cell architecture in an #Asgard archaeon.</title>
        <authorList>
            <person name="Ponce Toledo R.I."/>
            <person name="Schleper C."/>
            <person name="Rodrigues Oliveira T."/>
            <person name="Wollweber F."/>
            <person name="Xu J."/>
            <person name="Rittmann S."/>
            <person name="Klingl A."/>
            <person name="Pilhofer M."/>
        </authorList>
    </citation>
    <scope>NUCLEOTIDE SEQUENCE</scope>
    <source>
        <strain evidence="3">B-35</strain>
    </source>
</reference>
<protein>
    <recommendedName>
        <fullName evidence="2">Methyltransferase type 11 domain-containing protein</fullName>
    </recommendedName>
</protein>
<dbReference type="PANTHER" id="PTHR44068:SF11">
    <property type="entry name" value="GERANYL DIPHOSPHATE 2-C-METHYLTRANSFERASE"/>
    <property type="match status" value="1"/>
</dbReference>
<gene>
    <name evidence="3" type="ORF">NEF87_001612</name>
</gene>
<dbReference type="EMBL" id="CP104013">
    <property type="protein sequence ID" value="UYP45327.1"/>
    <property type="molecule type" value="Genomic_DNA"/>
</dbReference>
<dbReference type="InterPro" id="IPR050447">
    <property type="entry name" value="Erg6_SMT_methyltransf"/>
</dbReference>
<name>A0ABY6HR21_9ARCH</name>